<dbReference type="GO" id="GO:0004722">
    <property type="term" value="F:protein serine/threonine phosphatase activity"/>
    <property type="evidence" value="ECO:0007669"/>
    <property type="project" value="InterPro"/>
</dbReference>
<dbReference type="CDD" id="cd00143">
    <property type="entry name" value="PP2Cc"/>
    <property type="match status" value="1"/>
</dbReference>
<proteinExistence type="predicted"/>
<dbReference type="SMART" id="SM00331">
    <property type="entry name" value="PP2C_SIG"/>
    <property type="match status" value="1"/>
</dbReference>
<dbReference type="AlphaFoldDB" id="A0A4P7PBA3"/>
<dbReference type="KEGG" id="pvk:EPZ47_00585"/>
<evidence type="ECO:0000259" key="1">
    <source>
        <dbReference type="PROSITE" id="PS51746"/>
    </source>
</evidence>
<evidence type="ECO:0000313" key="3">
    <source>
        <dbReference type="Proteomes" id="UP000296468"/>
    </source>
</evidence>
<protein>
    <submittedName>
        <fullName evidence="2">Serine/threonine-protein phosphatase</fullName>
    </submittedName>
</protein>
<reference evidence="2 3" key="1">
    <citation type="journal article" date="2019" name="Front. Microbiol.">
        <title>In silico and Genetic Analyses of Cyclic Lipopeptide Synthetic Gene Clusters in Pseudomonas sp. 11K1.</title>
        <authorList>
            <person name="Zhao H."/>
            <person name="Liu Y.P."/>
            <person name="Zhang L.Q."/>
        </authorList>
    </citation>
    <scope>NUCLEOTIDE SEQUENCE [LARGE SCALE GENOMIC DNA]</scope>
    <source>
        <strain evidence="2 3">11K1</strain>
    </source>
</reference>
<feature type="domain" description="PPM-type phosphatase" evidence="1">
    <location>
        <begin position="8"/>
        <end position="242"/>
    </location>
</feature>
<dbReference type="PROSITE" id="PS51746">
    <property type="entry name" value="PPM_2"/>
    <property type="match status" value="1"/>
</dbReference>
<dbReference type="Gene3D" id="3.60.40.10">
    <property type="entry name" value="PPM-type phosphatase domain"/>
    <property type="match status" value="1"/>
</dbReference>
<dbReference type="EMBL" id="CP035088">
    <property type="protein sequence ID" value="QBZ87272.1"/>
    <property type="molecule type" value="Genomic_DNA"/>
</dbReference>
<dbReference type="Pfam" id="PF13672">
    <property type="entry name" value="PP2C_2"/>
    <property type="match status" value="1"/>
</dbReference>
<dbReference type="InterPro" id="IPR036457">
    <property type="entry name" value="PPM-type-like_dom_sf"/>
</dbReference>
<name>A0A4P7PBA3_9PSED</name>
<sequence length="242" mass="26557">MRDAVHWRSAARTDPGKVRSRNEDAFLDCPQLGLWAVADGMGGHAGGDIASQLIVANLAELPLYPDLDERSKAVRQCLRWTNRRLSEELTVNAGRDPGIMGSTVVALLLEGNRGACIWAGDSRCYLWRGRRLYQLSKDHSLLQRLIDKQKMNIDEALSHPAARALTRAVGAAQELRLEVLELAIHSGDTFLLCSDGLYQDLSGEALGDALSLASPRLMLECLFEGVLRGTARDNLTAVVIRL</sequence>
<dbReference type="RefSeq" id="WP_135843066.1">
    <property type="nucleotide sequence ID" value="NZ_CP035088.1"/>
</dbReference>
<accession>A0A4P7PBA3</accession>
<dbReference type="OrthoDB" id="9801841at2"/>
<gene>
    <name evidence="2" type="ORF">EPZ47_00585</name>
</gene>
<evidence type="ECO:0000313" key="2">
    <source>
        <dbReference type="EMBL" id="QBZ87272.1"/>
    </source>
</evidence>
<dbReference type="Proteomes" id="UP000296468">
    <property type="component" value="Chromosome"/>
</dbReference>
<dbReference type="SMART" id="SM00332">
    <property type="entry name" value="PP2Cc"/>
    <property type="match status" value="1"/>
</dbReference>
<dbReference type="InterPro" id="IPR015655">
    <property type="entry name" value="PP2C"/>
</dbReference>
<dbReference type="InterPro" id="IPR001932">
    <property type="entry name" value="PPM-type_phosphatase-like_dom"/>
</dbReference>
<dbReference type="PANTHER" id="PTHR13832:SF827">
    <property type="entry name" value="PROTEIN PHOSPHATASE 1L"/>
    <property type="match status" value="1"/>
</dbReference>
<organism evidence="2 3">
    <name type="scientific">Pseudomonas viciae</name>
    <dbReference type="NCBI Taxonomy" id="2505979"/>
    <lineage>
        <taxon>Bacteria</taxon>
        <taxon>Pseudomonadati</taxon>
        <taxon>Pseudomonadota</taxon>
        <taxon>Gammaproteobacteria</taxon>
        <taxon>Pseudomonadales</taxon>
        <taxon>Pseudomonadaceae</taxon>
        <taxon>Pseudomonas</taxon>
    </lineage>
</organism>
<dbReference type="PANTHER" id="PTHR13832">
    <property type="entry name" value="PROTEIN PHOSPHATASE 2C"/>
    <property type="match status" value="1"/>
</dbReference>
<dbReference type="SUPFAM" id="SSF81606">
    <property type="entry name" value="PP2C-like"/>
    <property type="match status" value="1"/>
</dbReference>